<gene>
    <name evidence="1" type="ORF">NPIL_456721</name>
</gene>
<dbReference type="AlphaFoldDB" id="A0A8X6UK72"/>
<organism evidence="1 2">
    <name type="scientific">Nephila pilipes</name>
    <name type="common">Giant wood spider</name>
    <name type="synonym">Nephila maculata</name>
    <dbReference type="NCBI Taxonomy" id="299642"/>
    <lineage>
        <taxon>Eukaryota</taxon>
        <taxon>Metazoa</taxon>
        <taxon>Ecdysozoa</taxon>
        <taxon>Arthropoda</taxon>
        <taxon>Chelicerata</taxon>
        <taxon>Arachnida</taxon>
        <taxon>Araneae</taxon>
        <taxon>Araneomorphae</taxon>
        <taxon>Entelegynae</taxon>
        <taxon>Araneoidea</taxon>
        <taxon>Nephilidae</taxon>
        <taxon>Nephila</taxon>
    </lineage>
</organism>
<evidence type="ECO:0000313" key="1">
    <source>
        <dbReference type="EMBL" id="GFU43035.1"/>
    </source>
</evidence>
<proteinExistence type="predicted"/>
<keyword evidence="2" id="KW-1185">Reference proteome</keyword>
<protein>
    <submittedName>
        <fullName evidence="1">Uncharacterized protein</fullName>
    </submittedName>
</protein>
<dbReference type="Proteomes" id="UP000887013">
    <property type="component" value="Unassembled WGS sequence"/>
</dbReference>
<evidence type="ECO:0000313" key="2">
    <source>
        <dbReference type="Proteomes" id="UP000887013"/>
    </source>
</evidence>
<accession>A0A8X6UK72</accession>
<dbReference type="EMBL" id="BMAW01085454">
    <property type="protein sequence ID" value="GFU43035.1"/>
    <property type="molecule type" value="Genomic_DNA"/>
</dbReference>
<name>A0A8X6UK72_NEPPI</name>
<comment type="caution">
    <text evidence="1">The sequence shown here is derived from an EMBL/GenBank/DDBJ whole genome shotgun (WGS) entry which is preliminary data.</text>
</comment>
<sequence length="122" mass="13698">MSYGMRYGFTTRLGLPSGLPRNFLRFAMKFCLVCLRLGSLPLCYGFAATAEKLLAGSFWQGVYKVAQMNFACKERFISQCSDMCCAAAARLVFGFSLRAVPGERRKKTLACICLRRQVLKNK</sequence>
<reference evidence="1" key="1">
    <citation type="submission" date="2020-08" db="EMBL/GenBank/DDBJ databases">
        <title>Multicomponent nature underlies the extraordinary mechanical properties of spider dragline silk.</title>
        <authorList>
            <person name="Kono N."/>
            <person name="Nakamura H."/>
            <person name="Mori M."/>
            <person name="Yoshida Y."/>
            <person name="Ohtoshi R."/>
            <person name="Malay A.D."/>
            <person name="Moran D.A.P."/>
            <person name="Tomita M."/>
            <person name="Numata K."/>
            <person name="Arakawa K."/>
        </authorList>
    </citation>
    <scope>NUCLEOTIDE SEQUENCE</scope>
</reference>